<dbReference type="EMBL" id="JAJSOF020000031">
    <property type="protein sequence ID" value="KAJ4431716.1"/>
    <property type="molecule type" value="Genomic_DNA"/>
</dbReference>
<name>A0ABQ8SD12_PERAM</name>
<dbReference type="Proteomes" id="UP001148838">
    <property type="component" value="Unassembled WGS sequence"/>
</dbReference>
<evidence type="ECO:0000313" key="2">
    <source>
        <dbReference type="Proteomes" id="UP001148838"/>
    </source>
</evidence>
<keyword evidence="2" id="KW-1185">Reference proteome</keyword>
<proteinExistence type="predicted"/>
<evidence type="ECO:0008006" key="3">
    <source>
        <dbReference type="Google" id="ProtNLM"/>
    </source>
</evidence>
<protein>
    <recommendedName>
        <fullName evidence="3">DUF4817 domain-containing protein</fullName>
    </recommendedName>
</protein>
<gene>
    <name evidence="1" type="ORF">ANN_20318</name>
</gene>
<accession>A0ABQ8SD12</accession>
<comment type="caution">
    <text evidence="1">The sequence shown here is derived from an EMBL/GenBank/DDBJ whole genome shotgun (WGS) entry which is preliminary data.</text>
</comment>
<reference evidence="1 2" key="1">
    <citation type="journal article" date="2022" name="Allergy">
        <title>Genome assembly and annotation of Periplaneta americana reveal a comprehensive cockroach allergen profile.</title>
        <authorList>
            <person name="Wang L."/>
            <person name="Xiong Q."/>
            <person name="Saelim N."/>
            <person name="Wang L."/>
            <person name="Nong W."/>
            <person name="Wan A.T."/>
            <person name="Shi M."/>
            <person name="Liu X."/>
            <person name="Cao Q."/>
            <person name="Hui J.H.L."/>
            <person name="Sookrung N."/>
            <person name="Leung T.F."/>
            <person name="Tungtrongchitr A."/>
            <person name="Tsui S.K.W."/>
        </authorList>
    </citation>
    <scope>NUCLEOTIDE SEQUENCE [LARGE SCALE GENOMIC DNA]</scope>
    <source>
        <strain evidence="1">PWHHKU_190912</strain>
    </source>
</reference>
<sequence length="100" mass="11684">MVYFYYLAFNICIIKDDDDDDDDDDDNNTKKKVELFLVEKGDRALLVKLFYQNGSNSNAALREYRRQKQLRRGPMSSNGLKNMMERFEERDEFGVAPGTA</sequence>
<organism evidence="1 2">
    <name type="scientific">Periplaneta americana</name>
    <name type="common">American cockroach</name>
    <name type="synonym">Blatta americana</name>
    <dbReference type="NCBI Taxonomy" id="6978"/>
    <lineage>
        <taxon>Eukaryota</taxon>
        <taxon>Metazoa</taxon>
        <taxon>Ecdysozoa</taxon>
        <taxon>Arthropoda</taxon>
        <taxon>Hexapoda</taxon>
        <taxon>Insecta</taxon>
        <taxon>Pterygota</taxon>
        <taxon>Neoptera</taxon>
        <taxon>Polyneoptera</taxon>
        <taxon>Dictyoptera</taxon>
        <taxon>Blattodea</taxon>
        <taxon>Blattoidea</taxon>
        <taxon>Blattidae</taxon>
        <taxon>Blattinae</taxon>
        <taxon>Periplaneta</taxon>
    </lineage>
</organism>
<evidence type="ECO:0000313" key="1">
    <source>
        <dbReference type="EMBL" id="KAJ4431716.1"/>
    </source>
</evidence>